<evidence type="ECO:0000313" key="3">
    <source>
        <dbReference type="EMBL" id="EON70089.1"/>
    </source>
</evidence>
<evidence type="ECO:0000256" key="2">
    <source>
        <dbReference type="SAM" id="SignalP"/>
    </source>
</evidence>
<dbReference type="PANTHER" id="PTHR36205">
    <property type="entry name" value="CHROMOSOME 19, WHOLE GENOME SHOTGUN SEQUENCE"/>
    <property type="match status" value="1"/>
</dbReference>
<feature type="compositionally biased region" description="Low complexity" evidence="1">
    <location>
        <begin position="705"/>
        <end position="717"/>
    </location>
</feature>
<sequence>MLMPSTRRLALLSLITFLILLLVVRRSAYEGHISYHHPSNFYHHNTGQVERPSGAPLAGRPPVLNIEDEPWDHQSSPTEDHEYLGTLTAGPKVPTRWLASPDDQPSDASEQASEAAPLPQATNVKQYLQAVLKWTRPKQEDGHWPKYGYYEDRDYDPNRWETFPVEEGFYTDSGIRLLDKSASTYPEPYTPFPDYNSADWQQQWRGEYQFCEGPRGLPLNESSQDIIHAYRGPPAGFPEPSAGSFEAVGIHNNVCFDRYSRYGPYGFLNKGVDVSGWTTPEKVYWRGVKWGELQNRCLERNKNRYAEHARSATDTNPGMEVPQDVSVSDAPKGLIRPKETRTAASPSYRSRTAILIRTWEGYTYTDNDMQAIRALIMETSLLSGGEYQVFLFLNVKDENAHIYSDEKTYTDFVKKVVPAEFCSITILWSEEMCKNWYPDITDWQVYWHQWMPVQWFSETHPEFDYVVNWETDARYTGHHYQFLESIADFGRKQPRKYLWERNKRFYLPAVHGSYDQFFEDTNAIVANASALSQITPVWGAQPYLPVQTPLGPEPPTTQDADSFSWGVSEEADLITLLPIWDPRNTSWSMKDKIWNFVPDFLNTGRTRHPIFTPSQPTHDDFTDPRFVNIDRRIFINTVARFSRKLLHAMHIENRAGRTMQAEMWPATVALHHGLKAVFAPHPIYFDRRWPGEYADLVFNPRGETSVSPSPELSSSSDVDPRVLANDGGGDDGFATAWAERQDSPYNHDREYNFWGWSWYYKSRFGGRLYRRWLGWKVVVHPFGYKGQEVGGEEWEKEHGGRMCLPPMLLHPVKGMREGEVWDEWVVQ</sequence>
<keyword evidence="4" id="KW-1185">Reference proteome</keyword>
<dbReference type="STRING" id="1168221.R7Z7V9"/>
<name>R7Z7V9_CONA1</name>
<feature type="signal peptide" evidence="2">
    <location>
        <begin position="1"/>
        <end position="28"/>
    </location>
</feature>
<dbReference type="HOGENOM" id="CLU_009650_2_0_1"/>
<proteinExistence type="predicted"/>
<dbReference type="InterPro" id="IPR021822">
    <property type="entry name" value="DUF3405"/>
</dbReference>
<reference evidence="4" key="1">
    <citation type="submission" date="2012-06" db="EMBL/GenBank/DDBJ databases">
        <title>The genome sequence of Coniosporium apollinis CBS 100218.</title>
        <authorList>
            <consortium name="The Broad Institute Genome Sequencing Platform"/>
            <person name="Cuomo C."/>
            <person name="Gorbushina A."/>
            <person name="Noack S."/>
            <person name="Walker B."/>
            <person name="Young S.K."/>
            <person name="Zeng Q."/>
            <person name="Gargeya S."/>
            <person name="Fitzgerald M."/>
            <person name="Haas B."/>
            <person name="Abouelleil A."/>
            <person name="Alvarado L."/>
            <person name="Arachchi H.M."/>
            <person name="Berlin A.M."/>
            <person name="Chapman S.B."/>
            <person name="Goldberg J."/>
            <person name="Griggs A."/>
            <person name="Gujja S."/>
            <person name="Hansen M."/>
            <person name="Howarth C."/>
            <person name="Imamovic A."/>
            <person name="Larimer J."/>
            <person name="McCowan C."/>
            <person name="Montmayeur A."/>
            <person name="Murphy C."/>
            <person name="Neiman D."/>
            <person name="Pearson M."/>
            <person name="Priest M."/>
            <person name="Roberts A."/>
            <person name="Saif S."/>
            <person name="Shea T."/>
            <person name="Sisk P."/>
            <person name="Sykes S."/>
            <person name="Wortman J."/>
            <person name="Nusbaum C."/>
            <person name="Birren B."/>
        </authorList>
    </citation>
    <scope>NUCLEOTIDE SEQUENCE [LARGE SCALE GENOMIC DNA]</scope>
    <source>
        <strain evidence="4">CBS 100218</strain>
    </source>
</reference>
<dbReference type="EMBL" id="JH767677">
    <property type="protein sequence ID" value="EON70089.1"/>
    <property type="molecule type" value="Genomic_DNA"/>
</dbReference>
<feature type="chain" id="PRO_5004450499" evidence="2">
    <location>
        <begin position="29"/>
        <end position="827"/>
    </location>
</feature>
<keyword evidence="2" id="KW-0732">Signal</keyword>
<organism evidence="3 4">
    <name type="scientific">Coniosporium apollinis (strain CBS 100218)</name>
    <name type="common">Rock-inhabiting black yeast</name>
    <dbReference type="NCBI Taxonomy" id="1168221"/>
    <lineage>
        <taxon>Eukaryota</taxon>
        <taxon>Fungi</taxon>
        <taxon>Dikarya</taxon>
        <taxon>Ascomycota</taxon>
        <taxon>Pezizomycotina</taxon>
        <taxon>Dothideomycetes</taxon>
        <taxon>Dothideomycetes incertae sedis</taxon>
        <taxon>Coniosporium</taxon>
    </lineage>
</organism>
<accession>R7Z7V9</accession>
<gene>
    <name evidence="3" type="ORF">W97_09355</name>
</gene>
<dbReference type="Pfam" id="PF11885">
    <property type="entry name" value="DUF3405"/>
    <property type="match status" value="1"/>
</dbReference>
<feature type="region of interest" description="Disordered" evidence="1">
    <location>
        <begin position="94"/>
        <end position="121"/>
    </location>
</feature>
<evidence type="ECO:0000256" key="1">
    <source>
        <dbReference type="SAM" id="MobiDB-lite"/>
    </source>
</evidence>
<dbReference type="OrthoDB" id="3353407at2759"/>
<feature type="region of interest" description="Disordered" evidence="1">
    <location>
        <begin position="308"/>
        <end position="345"/>
    </location>
</feature>
<dbReference type="OMA" id="SAMGWGR"/>
<dbReference type="RefSeq" id="XP_007785406.1">
    <property type="nucleotide sequence ID" value="XM_007787216.1"/>
</dbReference>
<feature type="region of interest" description="Disordered" evidence="1">
    <location>
        <begin position="702"/>
        <end position="725"/>
    </location>
</feature>
<evidence type="ECO:0000313" key="4">
    <source>
        <dbReference type="Proteomes" id="UP000016924"/>
    </source>
</evidence>
<protein>
    <submittedName>
        <fullName evidence="3">Uncharacterized protein</fullName>
    </submittedName>
</protein>
<dbReference type="eggNOG" id="ENOG502SMKU">
    <property type="taxonomic scope" value="Eukaryota"/>
</dbReference>
<dbReference type="PANTHER" id="PTHR36205:SF2">
    <property type="entry name" value="MAJOR FACILITATOR SUPERFAMILY TRANSPORTER"/>
    <property type="match status" value="1"/>
</dbReference>
<dbReference type="GeneID" id="19906666"/>
<dbReference type="Proteomes" id="UP000016924">
    <property type="component" value="Unassembled WGS sequence"/>
</dbReference>
<dbReference type="AlphaFoldDB" id="R7Z7V9"/>